<name>A0A4T2GMN0_STRSU</name>
<feature type="transmembrane region" description="Helical" evidence="6">
    <location>
        <begin position="93"/>
        <end position="112"/>
    </location>
</feature>
<dbReference type="GO" id="GO:0005886">
    <property type="term" value="C:plasma membrane"/>
    <property type="evidence" value="ECO:0007669"/>
    <property type="project" value="UniProtKB-SubCell"/>
</dbReference>
<proteinExistence type="predicted"/>
<keyword evidence="5 6" id="KW-0472">Membrane</keyword>
<evidence type="ECO:0000256" key="5">
    <source>
        <dbReference type="ARBA" id="ARBA00023136"/>
    </source>
</evidence>
<dbReference type="PIRSF" id="PIRSF035875">
    <property type="entry name" value="RNase_BN"/>
    <property type="match status" value="1"/>
</dbReference>
<dbReference type="Proteomes" id="UP000305165">
    <property type="component" value="Unassembled WGS sequence"/>
</dbReference>
<feature type="transmembrane region" description="Helical" evidence="6">
    <location>
        <begin position="34"/>
        <end position="57"/>
    </location>
</feature>
<dbReference type="Pfam" id="PF03631">
    <property type="entry name" value="Virul_fac_BrkB"/>
    <property type="match status" value="1"/>
</dbReference>
<dbReference type="EMBL" id="SSXO01000002">
    <property type="protein sequence ID" value="TII00369.1"/>
    <property type="molecule type" value="Genomic_DNA"/>
</dbReference>
<evidence type="ECO:0000256" key="4">
    <source>
        <dbReference type="ARBA" id="ARBA00022989"/>
    </source>
</evidence>
<reference evidence="7 8" key="1">
    <citation type="submission" date="2019-04" db="EMBL/GenBank/DDBJ databases">
        <title>Genome analysis of Streptococcus suis strain WUSS424.</title>
        <authorList>
            <person name="Chen H."/>
            <person name="Gao X."/>
            <person name="Wu Z."/>
        </authorList>
    </citation>
    <scope>NUCLEOTIDE SEQUENCE [LARGE SCALE GENOMIC DNA]</scope>
    <source>
        <strain evidence="7 8">WUSS424</strain>
    </source>
</reference>
<feature type="transmembrane region" description="Helical" evidence="6">
    <location>
        <begin position="212"/>
        <end position="233"/>
    </location>
</feature>
<evidence type="ECO:0000256" key="3">
    <source>
        <dbReference type="ARBA" id="ARBA00022692"/>
    </source>
</evidence>
<dbReference type="InterPro" id="IPR017039">
    <property type="entry name" value="Virul_fac_BrkB"/>
</dbReference>
<sequence length="307" mass="34437">MKKTSWKSKCLDFISSFFAFYQSAELELTSVAVAYYLIISIFPILMTLGSLLPYLSIDVTQILTILEDLFPASLYPSVVHIVTNVLTQPSNTWLGFSILTTLWTISKSMSVLQKAVNKAYGVSKHRDFIIGRLVGIFLGIGLQIIITLGALVLAFGNSLAQLLTRQFGIESKLWASLVSQSQYLALIVLFVALLMLYFFLPNVRIRKIRYVLPGAIFVVLTLGTVGRLFGLYVDAYASKLLDFRFVTSVIFLVLMLWFVFMANLLIVGAVLNASYQSRKVEEFTARDGDFVSILNRIKARFTNVDET</sequence>
<evidence type="ECO:0000313" key="7">
    <source>
        <dbReference type="EMBL" id="TII00369.1"/>
    </source>
</evidence>
<comment type="caution">
    <text evidence="7">The sequence shown here is derived from an EMBL/GenBank/DDBJ whole genome shotgun (WGS) entry which is preliminary data.</text>
</comment>
<keyword evidence="2" id="KW-1003">Cell membrane</keyword>
<feature type="transmembrane region" description="Helical" evidence="6">
    <location>
        <begin position="133"/>
        <end position="155"/>
    </location>
</feature>
<dbReference type="PANTHER" id="PTHR30213">
    <property type="entry name" value="INNER MEMBRANE PROTEIN YHJD"/>
    <property type="match status" value="1"/>
</dbReference>
<protein>
    <submittedName>
        <fullName evidence="7">YihY/virulence factor BrkB family protein</fullName>
    </submittedName>
</protein>
<feature type="transmembrane region" description="Helical" evidence="6">
    <location>
        <begin position="183"/>
        <end position="200"/>
    </location>
</feature>
<evidence type="ECO:0000256" key="2">
    <source>
        <dbReference type="ARBA" id="ARBA00022475"/>
    </source>
</evidence>
<keyword evidence="4 6" id="KW-1133">Transmembrane helix</keyword>
<evidence type="ECO:0000256" key="1">
    <source>
        <dbReference type="ARBA" id="ARBA00004651"/>
    </source>
</evidence>
<dbReference type="AlphaFoldDB" id="A0A4T2GMN0"/>
<evidence type="ECO:0000256" key="6">
    <source>
        <dbReference type="SAM" id="Phobius"/>
    </source>
</evidence>
<comment type="subcellular location">
    <subcellularLocation>
        <location evidence="1">Cell membrane</location>
        <topology evidence="1">Multi-pass membrane protein</topology>
    </subcellularLocation>
</comment>
<dbReference type="OrthoDB" id="9775903at2"/>
<feature type="transmembrane region" description="Helical" evidence="6">
    <location>
        <begin position="245"/>
        <end position="271"/>
    </location>
</feature>
<organism evidence="7 8">
    <name type="scientific">Streptococcus suis</name>
    <dbReference type="NCBI Taxonomy" id="1307"/>
    <lineage>
        <taxon>Bacteria</taxon>
        <taxon>Bacillati</taxon>
        <taxon>Bacillota</taxon>
        <taxon>Bacilli</taxon>
        <taxon>Lactobacillales</taxon>
        <taxon>Streptococcaceae</taxon>
        <taxon>Streptococcus</taxon>
    </lineage>
</organism>
<keyword evidence="3 6" id="KW-0812">Transmembrane</keyword>
<accession>A0A4T2GMN0</accession>
<dbReference type="PANTHER" id="PTHR30213:SF0">
    <property type="entry name" value="UPF0761 MEMBRANE PROTEIN YIHY"/>
    <property type="match status" value="1"/>
</dbReference>
<gene>
    <name evidence="7" type="ORF">FAJ39_04705</name>
</gene>
<evidence type="ECO:0000313" key="8">
    <source>
        <dbReference type="Proteomes" id="UP000305165"/>
    </source>
</evidence>